<dbReference type="InterPro" id="IPR013113">
    <property type="entry name" value="SIP_FAD-bd"/>
</dbReference>
<proteinExistence type="predicted"/>
<dbReference type="Gene3D" id="3.40.50.80">
    <property type="entry name" value="Nucleotide-binding domain of ferredoxin-NADP reductase (FNR) module"/>
    <property type="match status" value="1"/>
</dbReference>
<sequence>MPRISRDADVYPITMRELEVLRVEDVSPGMRRVVFGGAGLLPHTRDGEDIPGIVSDGFDDDMRVIFPHPTTGERPYPPSLGDGRLDWNAEVNDLFRTYTVRSWYPEAGEFGELTVDFARHGAGLAEDWSATAAAGDKVYAAGPKNCASLPVHTDRLVLVGDETALPAMGRCLEEVPEGHPVTAVIEVADRADIQHDLSQVACASTLDLRWVVRAEGGDFTEEILTVDLAGEQDTKGTAFVWAAGESGRLKKVRRWIKDAGVPREHVQVTGYWRKAAVPAGAADAGVEGAEPAAGTDGAGAGVGAGAPASSSMSPLMALHEMSEITPGLALMTAANLGIFEAVDDAAAADAAGAAPVAAVAEEVSVVPELLVRFLRYLETMDLVELVLGDGSGNGPADSAGVAGVRLTMLGGELADPDGLIARMAWPSAVKVLSWLHLEEGLRTGRPVTIGATGQDWTALRASDPRIVEDLSDGEATRAQWVAPALASGLEQLTEMVGEVSSIAVAGAAEGTAAAVYADELLRHDASLQAVVLHLDGNHGSDPQRLLKEIGEGRRDRCEVRAWTPGADAGAAAETADSVDVVILIDPFATVTAPELPALFAAAGRTGRAVIVVSQLLAESGDDDHDYEEDLTRLLTTGGAVPTKRDLARAIADGGLQGVGSRPVGWGSHVVVAVGS</sequence>
<dbReference type="PROSITE" id="PS51384">
    <property type="entry name" value="FAD_FR"/>
    <property type="match status" value="1"/>
</dbReference>
<feature type="domain" description="FAD-binding FR-type" evidence="1">
    <location>
        <begin position="13"/>
        <end position="150"/>
    </location>
</feature>
<evidence type="ECO:0000259" key="1">
    <source>
        <dbReference type="PROSITE" id="PS51384"/>
    </source>
</evidence>
<dbReference type="InterPro" id="IPR007037">
    <property type="entry name" value="SIP_rossman_dom"/>
</dbReference>
<dbReference type="InterPro" id="IPR039261">
    <property type="entry name" value="FNR_nucleotide-bd"/>
</dbReference>
<dbReference type="GO" id="GO:0016491">
    <property type="term" value="F:oxidoreductase activity"/>
    <property type="evidence" value="ECO:0007669"/>
    <property type="project" value="InterPro"/>
</dbReference>
<organism evidence="2 3">
    <name type="scientific">Candidatus Corynebacterium faecigallinarum</name>
    <dbReference type="NCBI Taxonomy" id="2838528"/>
    <lineage>
        <taxon>Bacteria</taxon>
        <taxon>Bacillati</taxon>
        <taxon>Actinomycetota</taxon>
        <taxon>Actinomycetes</taxon>
        <taxon>Mycobacteriales</taxon>
        <taxon>Corynebacteriaceae</taxon>
        <taxon>Corynebacterium</taxon>
    </lineage>
</organism>
<dbReference type="Proteomes" id="UP000823858">
    <property type="component" value="Unassembled WGS sequence"/>
</dbReference>
<protein>
    <submittedName>
        <fullName evidence="2">Siderophore-interacting protein</fullName>
    </submittedName>
</protein>
<dbReference type="PANTHER" id="PTHR30157">
    <property type="entry name" value="FERRIC REDUCTASE, NADPH-DEPENDENT"/>
    <property type="match status" value="1"/>
</dbReference>
<accession>A0A9D2TMY4</accession>
<reference evidence="2" key="2">
    <citation type="submission" date="2021-04" db="EMBL/GenBank/DDBJ databases">
        <authorList>
            <person name="Gilroy R."/>
        </authorList>
    </citation>
    <scope>NUCLEOTIDE SEQUENCE</scope>
    <source>
        <strain evidence="2">ChiHjej13B12-4958</strain>
    </source>
</reference>
<dbReference type="InterPro" id="IPR036388">
    <property type="entry name" value="WH-like_DNA-bd_sf"/>
</dbReference>
<comment type="caution">
    <text evidence="2">The sequence shown here is derived from an EMBL/GenBank/DDBJ whole genome shotgun (WGS) entry which is preliminary data.</text>
</comment>
<dbReference type="InterPro" id="IPR017927">
    <property type="entry name" value="FAD-bd_FR_type"/>
</dbReference>
<dbReference type="Gene3D" id="2.40.30.10">
    <property type="entry name" value="Translation factors"/>
    <property type="match status" value="1"/>
</dbReference>
<evidence type="ECO:0000313" key="3">
    <source>
        <dbReference type="Proteomes" id="UP000823858"/>
    </source>
</evidence>
<evidence type="ECO:0000313" key="2">
    <source>
        <dbReference type="EMBL" id="HJC84071.1"/>
    </source>
</evidence>
<dbReference type="CDD" id="cd06193">
    <property type="entry name" value="siderophore_interacting"/>
    <property type="match status" value="1"/>
</dbReference>
<dbReference type="Pfam" id="PF04954">
    <property type="entry name" value="SIP"/>
    <property type="match status" value="1"/>
</dbReference>
<dbReference type="EMBL" id="DWVP01000001">
    <property type="protein sequence ID" value="HJC84071.1"/>
    <property type="molecule type" value="Genomic_DNA"/>
</dbReference>
<dbReference type="AlphaFoldDB" id="A0A9D2TMY4"/>
<dbReference type="Pfam" id="PF08021">
    <property type="entry name" value="FAD_binding_9"/>
    <property type="match status" value="1"/>
</dbReference>
<gene>
    <name evidence="2" type="ORF">H9751_00680</name>
</gene>
<name>A0A9D2TMY4_9CORY</name>
<dbReference type="PANTHER" id="PTHR30157:SF0">
    <property type="entry name" value="NADPH-DEPENDENT FERRIC-CHELATE REDUCTASE"/>
    <property type="match status" value="1"/>
</dbReference>
<dbReference type="Gene3D" id="1.10.10.10">
    <property type="entry name" value="Winged helix-like DNA-binding domain superfamily/Winged helix DNA-binding domain"/>
    <property type="match status" value="1"/>
</dbReference>
<dbReference type="InterPro" id="IPR039374">
    <property type="entry name" value="SIP_fam"/>
</dbReference>
<reference evidence="2" key="1">
    <citation type="journal article" date="2021" name="PeerJ">
        <title>Extensive microbial diversity within the chicken gut microbiome revealed by metagenomics and culture.</title>
        <authorList>
            <person name="Gilroy R."/>
            <person name="Ravi A."/>
            <person name="Getino M."/>
            <person name="Pursley I."/>
            <person name="Horton D.L."/>
            <person name="Alikhan N.F."/>
            <person name="Baker D."/>
            <person name="Gharbi K."/>
            <person name="Hall N."/>
            <person name="Watson M."/>
            <person name="Adriaenssens E.M."/>
            <person name="Foster-Nyarko E."/>
            <person name="Jarju S."/>
            <person name="Secka A."/>
            <person name="Antonio M."/>
            <person name="Oren A."/>
            <person name="Chaudhuri R.R."/>
            <person name="La Ragione R."/>
            <person name="Hildebrand F."/>
            <person name="Pallen M.J."/>
        </authorList>
    </citation>
    <scope>NUCLEOTIDE SEQUENCE</scope>
    <source>
        <strain evidence="2">ChiHjej13B12-4958</strain>
    </source>
</reference>